<evidence type="ECO:0000256" key="4">
    <source>
        <dbReference type="ARBA" id="ARBA00022989"/>
    </source>
</evidence>
<reference evidence="11" key="1">
    <citation type="journal article" date="2019" name="Int. J. Syst. Evol. Microbiol.">
        <title>The Global Catalogue of Microorganisms (GCM) 10K type strain sequencing project: providing services to taxonomists for standard genome sequencing and annotation.</title>
        <authorList>
            <consortium name="The Broad Institute Genomics Platform"/>
            <consortium name="The Broad Institute Genome Sequencing Center for Infectious Disease"/>
            <person name="Wu L."/>
            <person name="Ma J."/>
        </authorList>
    </citation>
    <scope>NUCLEOTIDE SEQUENCE [LARGE SCALE GENOMIC DNA]</scope>
    <source>
        <strain evidence="11">CCUG 30340</strain>
    </source>
</reference>
<evidence type="ECO:0000256" key="2">
    <source>
        <dbReference type="ARBA" id="ARBA00022475"/>
    </source>
</evidence>
<accession>A0ABV9QT72</accession>
<evidence type="ECO:0000256" key="6">
    <source>
        <dbReference type="ARBA" id="ARBA00038076"/>
    </source>
</evidence>
<dbReference type="InterPro" id="IPR025857">
    <property type="entry name" value="MacB_PCD"/>
</dbReference>
<keyword evidence="5 7" id="KW-0472">Membrane</keyword>
<dbReference type="InterPro" id="IPR017800">
    <property type="entry name" value="ADOP"/>
</dbReference>
<feature type="transmembrane region" description="Helical" evidence="7">
    <location>
        <begin position="687"/>
        <end position="712"/>
    </location>
</feature>
<dbReference type="Pfam" id="PF02687">
    <property type="entry name" value="FtsX"/>
    <property type="match status" value="2"/>
</dbReference>
<feature type="transmembrane region" description="Helical" evidence="7">
    <location>
        <begin position="415"/>
        <end position="435"/>
    </location>
</feature>
<keyword evidence="11" id="KW-1185">Reference proteome</keyword>
<evidence type="ECO:0000259" key="9">
    <source>
        <dbReference type="Pfam" id="PF12704"/>
    </source>
</evidence>
<dbReference type="RefSeq" id="WP_380020083.1">
    <property type="nucleotide sequence ID" value="NZ_JBHSHD010000007.1"/>
</dbReference>
<evidence type="ECO:0000256" key="7">
    <source>
        <dbReference type="SAM" id="Phobius"/>
    </source>
</evidence>
<organism evidence="10 11">
    <name type="scientific">Dokdonella ginsengisoli</name>
    <dbReference type="NCBI Taxonomy" id="363846"/>
    <lineage>
        <taxon>Bacteria</taxon>
        <taxon>Pseudomonadati</taxon>
        <taxon>Pseudomonadota</taxon>
        <taxon>Gammaproteobacteria</taxon>
        <taxon>Lysobacterales</taxon>
        <taxon>Rhodanobacteraceae</taxon>
        <taxon>Dokdonella</taxon>
    </lineage>
</organism>
<protein>
    <submittedName>
        <fullName evidence="10">ABC transporter permease</fullName>
    </submittedName>
</protein>
<evidence type="ECO:0000259" key="8">
    <source>
        <dbReference type="Pfam" id="PF02687"/>
    </source>
</evidence>
<feature type="transmembrane region" description="Helical" evidence="7">
    <location>
        <begin position="365"/>
        <end position="385"/>
    </location>
</feature>
<dbReference type="Proteomes" id="UP001595886">
    <property type="component" value="Unassembled WGS sequence"/>
</dbReference>
<feature type="domain" description="ABC3 transporter permease C-terminal" evidence="8">
    <location>
        <begin position="274"/>
        <end position="392"/>
    </location>
</feature>
<evidence type="ECO:0000256" key="3">
    <source>
        <dbReference type="ARBA" id="ARBA00022692"/>
    </source>
</evidence>
<sequence>MKSFLSDLRLAFRTLRGKPGFALTAVLTLMLGIGAVAAIFTVYDAVLLKPLPFADSARIVRVMREQPPVKNSPVSPPVFREWAERSGAAFDAIGAYVPQTMNLTGAGNAQRLTGYTVTPGFWNVFGQPLALGRSFGDAEETSNERVVVLGDALWRTRFAADPSVVGRDVDLNGERWRVIGVAAAAFRYPSDAQLWVPTYLPANTAGRGANSLAPVAHLAPGVTLDQAREVMRGITDWQAETFPQGSGALTAKVERLEDLVGRNLRGSLSVLLGAALLVLLIACANLASLMLTRGQIRAQELAVRSALGAGHARLMRSVLAEAALLAGAGALAALLFAQAAVPALLHLAPDLLPTYNAPAIDLRVVLATTLIAMATLVLFGLAPAWKAGRADPALALRGGARGQVGHQGQARARGVLVAAEIALAMTLLSGAGLLIDSLRQLSKVDSGLRDSEQVLAANFSLPVPAMQPGEDFATWYARVKAALEPQLDLLQARLRALPGVTSIALTNALPASGQGGWNGGFRIAGRDVPQDAIAEFRFGSPDTLRTFGIPLKAGRAFDEADGSRALFPTEVLVNQTFVDRYLGGGDALGKQVSIYDDSPKTVVGIIGDVRQSGLDQAADAEVWMPVRTVPVGDLALALKTGGDALALAPTLRRAMQESFPDVPVYAVRTMDEVTSETTRLRRFNMTLMSAFAGCALALAGIGLYGVIAWIAAQRRREIGVRQSFGATRAHIHAMMLKSGLRMVVPGLLAGLAGALAIGQLIGSQLYGVGSADPRVLAGVVAVLGLVALAACLIPSWRALRVAPMDALRND</sequence>
<feature type="transmembrane region" description="Helical" evidence="7">
    <location>
        <begin position="742"/>
        <end position="763"/>
    </location>
</feature>
<feature type="transmembrane region" description="Helical" evidence="7">
    <location>
        <begin position="322"/>
        <end position="345"/>
    </location>
</feature>
<evidence type="ECO:0000256" key="5">
    <source>
        <dbReference type="ARBA" id="ARBA00023136"/>
    </source>
</evidence>
<dbReference type="InterPro" id="IPR050250">
    <property type="entry name" value="Macrolide_Exporter_MacB"/>
</dbReference>
<dbReference type="Pfam" id="PF12704">
    <property type="entry name" value="MacB_PCD"/>
    <property type="match status" value="2"/>
</dbReference>
<dbReference type="PANTHER" id="PTHR30572:SF4">
    <property type="entry name" value="ABC TRANSPORTER PERMEASE YTRF"/>
    <property type="match status" value="1"/>
</dbReference>
<keyword evidence="2" id="KW-1003">Cell membrane</keyword>
<feature type="transmembrane region" description="Helical" evidence="7">
    <location>
        <begin position="21"/>
        <end position="43"/>
    </location>
</feature>
<keyword evidence="3 7" id="KW-0812">Transmembrane</keyword>
<gene>
    <name evidence="10" type="ORF">ACFO6Q_07910</name>
</gene>
<dbReference type="InterPro" id="IPR003838">
    <property type="entry name" value="ABC3_permease_C"/>
</dbReference>
<feature type="domain" description="MacB-like periplasmic core" evidence="9">
    <location>
        <begin position="474"/>
        <end position="644"/>
    </location>
</feature>
<proteinExistence type="inferred from homology"/>
<evidence type="ECO:0000313" key="10">
    <source>
        <dbReference type="EMBL" id="MFC4820245.1"/>
    </source>
</evidence>
<keyword evidence="4 7" id="KW-1133">Transmembrane helix</keyword>
<feature type="domain" description="MacB-like periplasmic core" evidence="9">
    <location>
        <begin position="23"/>
        <end position="232"/>
    </location>
</feature>
<comment type="similarity">
    <text evidence="6">Belongs to the ABC-4 integral membrane protein family.</text>
</comment>
<dbReference type="PANTHER" id="PTHR30572">
    <property type="entry name" value="MEMBRANE COMPONENT OF TRANSPORTER-RELATED"/>
    <property type="match status" value="1"/>
</dbReference>
<dbReference type="EMBL" id="JBHSHD010000007">
    <property type="protein sequence ID" value="MFC4820245.1"/>
    <property type="molecule type" value="Genomic_DNA"/>
</dbReference>
<comment type="caution">
    <text evidence="10">The sequence shown here is derived from an EMBL/GenBank/DDBJ whole genome shotgun (WGS) entry which is preliminary data.</text>
</comment>
<feature type="transmembrane region" description="Helical" evidence="7">
    <location>
        <begin position="268"/>
        <end position="291"/>
    </location>
</feature>
<dbReference type="NCBIfam" id="TIGR03434">
    <property type="entry name" value="ADOP"/>
    <property type="match status" value="1"/>
</dbReference>
<feature type="transmembrane region" description="Helical" evidence="7">
    <location>
        <begin position="775"/>
        <end position="799"/>
    </location>
</feature>
<evidence type="ECO:0000256" key="1">
    <source>
        <dbReference type="ARBA" id="ARBA00004651"/>
    </source>
</evidence>
<comment type="subcellular location">
    <subcellularLocation>
        <location evidence="1">Cell membrane</location>
        <topology evidence="1">Multi-pass membrane protein</topology>
    </subcellularLocation>
</comment>
<feature type="domain" description="ABC3 transporter permease C-terminal" evidence="8">
    <location>
        <begin position="690"/>
        <end position="802"/>
    </location>
</feature>
<evidence type="ECO:0000313" key="11">
    <source>
        <dbReference type="Proteomes" id="UP001595886"/>
    </source>
</evidence>
<name>A0ABV9QT72_9GAMM</name>